<feature type="transmembrane region" description="Helical" evidence="1">
    <location>
        <begin position="7"/>
        <end position="26"/>
    </location>
</feature>
<comment type="caution">
    <text evidence="2">The sequence shown here is derived from an EMBL/GenBank/DDBJ whole genome shotgun (WGS) entry which is preliminary data.</text>
</comment>
<evidence type="ECO:0000313" key="2">
    <source>
        <dbReference type="EMBL" id="MDR6892773.1"/>
    </source>
</evidence>
<keyword evidence="1" id="KW-0812">Transmembrane</keyword>
<evidence type="ECO:0000256" key="1">
    <source>
        <dbReference type="SAM" id="Phobius"/>
    </source>
</evidence>
<proteinExistence type="predicted"/>
<keyword evidence="1" id="KW-1133">Transmembrane helix</keyword>
<dbReference type="RefSeq" id="WP_309852328.1">
    <property type="nucleotide sequence ID" value="NZ_BAAAIU010000004.1"/>
</dbReference>
<keyword evidence="3" id="KW-1185">Reference proteome</keyword>
<sequence length="71" mass="7931">MKASYLVQYILGGLIAWFLIGWGLDALFHVNFLRYVGLLVGLAGGVYMAFLRQRMDEKNAGQPPADSEDRP</sequence>
<organism evidence="2 3">
    <name type="scientific">Falsarthrobacter nasiphocae</name>
    <dbReference type="NCBI Taxonomy" id="189863"/>
    <lineage>
        <taxon>Bacteria</taxon>
        <taxon>Bacillati</taxon>
        <taxon>Actinomycetota</taxon>
        <taxon>Actinomycetes</taxon>
        <taxon>Micrococcales</taxon>
        <taxon>Micrococcaceae</taxon>
        <taxon>Falsarthrobacter</taxon>
    </lineage>
</organism>
<dbReference type="AlphaFoldDB" id="A0AAE3YFC4"/>
<accession>A0AAE3YFC4</accession>
<evidence type="ECO:0000313" key="3">
    <source>
        <dbReference type="Proteomes" id="UP001247307"/>
    </source>
</evidence>
<name>A0AAE3YFC4_9MICC</name>
<reference evidence="2" key="1">
    <citation type="submission" date="2023-07" db="EMBL/GenBank/DDBJ databases">
        <title>Sequencing the genomes of 1000 actinobacteria strains.</title>
        <authorList>
            <person name="Klenk H.-P."/>
        </authorList>
    </citation>
    <scope>NUCLEOTIDE SEQUENCE</scope>
    <source>
        <strain evidence="2">DSM 13988</strain>
    </source>
</reference>
<gene>
    <name evidence="2" type="ORF">J2S35_001713</name>
</gene>
<protein>
    <submittedName>
        <fullName evidence="2">Positive regulator of sigma E activity</fullName>
    </submittedName>
</protein>
<dbReference type="Proteomes" id="UP001247307">
    <property type="component" value="Unassembled WGS sequence"/>
</dbReference>
<dbReference type="EMBL" id="JAVDUI010000001">
    <property type="protein sequence ID" value="MDR6892773.1"/>
    <property type="molecule type" value="Genomic_DNA"/>
</dbReference>
<keyword evidence="1" id="KW-0472">Membrane</keyword>
<feature type="transmembrane region" description="Helical" evidence="1">
    <location>
        <begin position="32"/>
        <end position="50"/>
    </location>
</feature>